<protein>
    <recommendedName>
        <fullName evidence="1">Glutamine amidotransferase domain-containing protein</fullName>
    </recommendedName>
</protein>
<accession>X0VIX5</accession>
<name>X0VIX5_9ZZZZ</name>
<sequence length="31" mass="3622">DGVQFHPESIMTEVGKDLLKNFLRLSYVRDN</sequence>
<dbReference type="PROSITE" id="PS51273">
    <property type="entry name" value="GATASE_TYPE_1"/>
    <property type="match status" value="1"/>
</dbReference>
<dbReference type="Gene3D" id="3.40.50.880">
    <property type="match status" value="1"/>
</dbReference>
<dbReference type="EMBL" id="BARS01023404">
    <property type="protein sequence ID" value="GAG11152.1"/>
    <property type="molecule type" value="Genomic_DNA"/>
</dbReference>
<evidence type="ECO:0000259" key="1">
    <source>
        <dbReference type="Pfam" id="PF00117"/>
    </source>
</evidence>
<dbReference type="InterPro" id="IPR029062">
    <property type="entry name" value="Class_I_gatase-like"/>
</dbReference>
<proteinExistence type="predicted"/>
<reference evidence="2" key="1">
    <citation type="journal article" date="2014" name="Front. Microbiol.">
        <title>High frequency of phylogenetically diverse reductive dehalogenase-homologous genes in deep subseafloor sedimentary metagenomes.</title>
        <authorList>
            <person name="Kawai M."/>
            <person name="Futagami T."/>
            <person name="Toyoda A."/>
            <person name="Takaki Y."/>
            <person name="Nishi S."/>
            <person name="Hori S."/>
            <person name="Arai W."/>
            <person name="Tsubouchi T."/>
            <person name="Morono Y."/>
            <person name="Uchiyama I."/>
            <person name="Ito T."/>
            <person name="Fujiyama A."/>
            <person name="Inagaki F."/>
            <person name="Takami H."/>
        </authorList>
    </citation>
    <scope>NUCLEOTIDE SEQUENCE</scope>
    <source>
        <strain evidence="2">Expedition CK06-06</strain>
    </source>
</reference>
<feature type="domain" description="Glutamine amidotransferase" evidence="1">
    <location>
        <begin position="2"/>
        <end position="23"/>
    </location>
</feature>
<organism evidence="2">
    <name type="scientific">marine sediment metagenome</name>
    <dbReference type="NCBI Taxonomy" id="412755"/>
    <lineage>
        <taxon>unclassified sequences</taxon>
        <taxon>metagenomes</taxon>
        <taxon>ecological metagenomes</taxon>
    </lineage>
</organism>
<gene>
    <name evidence="2" type="ORF">S01H1_37266</name>
</gene>
<dbReference type="Pfam" id="PF00117">
    <property type="entry name" value="GATase"/>
    <property type="match status" value="1"/>
</dbReference>
<evidence type="ECO:0000313" key="2">
    <source>
        <dbReference type="EMBL" id="GAG11152.1"/>
    </source>
</evidence>
<feature type="non-terminal residue" evidence="2">
    <location>
        <position position="1"/>
    </location>
</feature>
<dbReference type="AlphaFoldDB" id="X0VIX5"/>
<dbReference type="InterPro" id="IPR017926">
    <property type="entry name" value="GATASE"/>
</dbReference>
<comment type="caution">
    <text evidence="2">The sequence shown here is derived from an EMBL/GenBank/DDBJ whole genome shotgun (WGS) entry which is preliminary data.</text>
</comment>
<dbReference type="SUPFAM" id="SSF52317">
    <property type="entry name" value="Class I glutamine amidotransferase-like"/>
    <property type="match status" value="1"/>
</dbReference>